<dbReference type="AlphaFoldDB" id="A0A5B7AMF6"/>
<dbReference type="EMBL" id="GHES01026965">
    <property type="protein sequence ID" value="MPA57524.1"/>
    <property type="molecule type" value="Transcribed_RNA"/>
</dbReference>
<evidence type="ECO:0008006" key="3">
    <source>
        <dbReference type="Google" id="ProtNLM"/>
    </source>
</evidence>
<name>A0A5B7AMF6_DAVIN</name>
<feature type="region of interest" description="Disordered" evidence="1">
    <location>
        <begin position="106"/>
        <end position="126"/>
    </location>
</feature>
<gene>
    <name evidence="2" type="ORF">Din_026965</name>
</gene>
<sequence>MYILGYFLCPTTKDELSPHLIPAISIASRANEYNWGSFVLNWLVKELRSYKKKNKGGIGGCLFFLMIFYLREAGLGNDRGDDAHRYMFGWTDEFVEKCIDSVMQNISSSRESRGGPSSSTIPTVENSQSARHFQDLLSQSLCQQINDSLYQHLVMLEQRIHHSDARPSSSRPELASTRFDPTYSIPEPASTMPASHFQDTTGVSPPQADTRGNFVTNVYIRT</sequence>
<reference evidence="2" key="1">
    <citation type="submission" date="2019-08" db="EMBL/GenBank/DDBJ databases">
        <title>Reference gene set and small RNA set construction with multiple tissues from Davidia involucrata Baill.</title>
        <authorList>
            <person name="Yang H."/>
            <person name="Zhou C."/>
            <person name="Li G."/>
            <person name="Wang J."/>
            <person name="Gao P."/>
            <person name="Wang M."/>
            <person name="Wang R."/>
            <person name="Zhao Y."/>
        </authorList>
    </citation>
    <scope>NUCLEOTIDE SEQUENCE</scope>
    <source>
        <tissue evidence="2">Mixed with DoveR01_LX</tissue>
    </source>
</reference>
<evidence type="ECO:0000313" key="2">
    <source>
        <dbReference type="EMBL" id="MPA57524.1"/>
    </source>
</evidence>
<dbReference type="PANTHER" id="PTHR34835:SF34">
    <property type="entry name" value="OS08G0555500 PROTEIN"/>
    <property type="match status" value="1"/>
</dbReference>
<organism evidence="2">
    <name type="scientific">Davidia involucrata</name>
    <name type="common">Dove tree</name>
    <dbReference type="NCBI Taxonomy" id="16924"/>
    <lineage>
        <taxon>Eukaryota</taxon>
        <taxon>Viridiplantae</taxon>
        <taxon>Streptophyta</taxon>
        <taxon>Embryophyta</taxon>
        <taxon>Tracheophyta</taxon>
        <taxon>Spermatophyta</taxon>
        <taxon>Magnoliopsida</taxon>
        <taxon>eudicotyledons</taxon>
        <taxon>Gunneridae</taxon>
        <taxon>Pentapetalae</taxon>
        <taxon>asterids</taxon>
        <taxon>Cornales</taxon>
        <taxon>Nyssaceae</taxon>
        <taxon>Davidia</taxon>
    </lineage>
</organism>
<dbReference type="PANTHER" id="PTHR34835">
    <property type="entry name" value="OS07G0283600 PROTEIN-RELATED"/>
    <property type="match status" value="1"/>
</dbReference>
<proteinExistence type="predicted"/>
<protein>
    <recommendedName>
        <fullName evidence="3">Aminotransferase-like plant mobile domain-containing protein</fullName>
    </recommendedName>
</protein>
<accession>A0A5B7AMF6</accession>
<evidence type="ECO:0000256" key="1">
    <source>
        <dbReference type="SAM" id="MobiDB-lite"/>
    </source>
</evidence>
<feature type="region of interest" description="Disordered" evidence="1">
    <location>
        <begin position="190"/>
        <end position="210"/>
    </location>
</feature>